<feature type="transmembrane region" description="Helical" evidence="7">
    <location>
        <begin position="364"/>
        <end position="388"/>
    </location>
</feature>
<evidence type="ECO:0000256" key="5">
    <source>
        <dbReference type="ARBA" id="ARBA00023136"/>
    </source>
</evidence>
<protein>
    <recommendedName>
        <fullName evidence="12">ABC transporter permease</fullName>
    </recommendedName>
</protein>
<dbReference type="GO" id="GO:0005886">
    <property type="term" value="C:plasma membrane"/>
    <property type="evidence" value="ECO:0007669"/>
    <property type="project" value="UniProtKB-SubCell"/>
</dbReference>
<feature type="domain" description="MacB-like periplasmic core" evidence="9">
    <location>
        <begin position="483"/>
        <end position="643"/>
    </location>
</feature>
<feature type="transmembrane region" description="Helical" evidence="7">
    <location>
        <begin position="414"/>
        <end position="438"/>
    </location>
</feature>
<dbReference type="RefSeq" id="WP_117298613.1">
    <property type="nucleotide sequence ID" value="NZ_QVQT02000002.1"/>
</dbReference>
<comment type="similarity">
    <text evidence="6">Belongs to the ABC-4 integral membrane protein family.</text>
</comment>
<feature type="transmembrane region" description="Helical" evidence="7">
    <location>
        <begin position="737"/>
        <end position="758"/>
    </location>
</feature>
<evidence type="ECO:0000256" key="2">
    <source>
        <dbReference type="ARBA" id="ARBA00022475"/>
    </source>
</evidence>
<feature type="transmembrane region" description="Helical" evidence="7">
    <location>
        <begin position="267"/>
        <end position="290"/>
    </location>
</feature>
<name>A0A372ISI0_9BACT</name>
<dbReference type="InterPro" id="IPR050250">
    <property type="entry name" value="Macrolide_Exporter_MacB"/>
</dbReference>
<evidence type="ECO:0000313" key="10">
    <source>
        <dbReference type="EMBL" id="RFU17866.1"/>
    </source>
</evidence>
<dbReference type="GO" id="GO:0022857">
    <property type="term" value="F:transmembrane transporter activity"/>
    <property type="evidence" value="ECO:0007669"/>
    <property type="project" value="TreeGrafter"/>
</dbReference>
<feature type="domain" description="MacB-like periplasmic core" evidence="9">
    <location>
        <begin position="22"/>
        <end position="231"/>
    </location>
</feature>
<keyword evidence="3 7" id="KW-0812">Transmembrane</keyword>
<evidence type="ECO:0000256" key="1">
    <source>
        <dbReference type="ARBA" id="ARBA00004651"/>
    </source>
</evidence>
<evidence type="ECO:0000256" key="6">
    <source>
        <dbReference type="ARBA" id="ARBA00038076"/>
    </source>
</evidence>
<dbReference type="AlphaFoldDB" id="A0A372ISI0"/>
<dbReference type="Proteomes" id="UP000264702">
    <property type="component" value="Unassembled WGS sequence"/>
</dbReference>
<dbReference type="EMBL" id="QVQT01000002">
    <property type="protein sequence ID" value="RFU17866.1"/>
    <property type="molecule type" value="Genomic_DNA"/>
</dbReference>
<dbReference type="OrthoDB" id="9770036at2"/>
<sequence length="807" mass="87167">MQNLLQHLRFALRMLRKHPGMTITVLLTLALGIGANTAIFTVDYATLLAPLPYPQPDQLVMVWSKIQTYHNSVSAGDFTDWKRQATSFQDLNAWTGGQFNISTKNQPEYVEGTKVTVGMLQMTGNPFFMGRGFLPEEGQEGKDHVVVLTHKLWARLGANPNILGTTLSLDGAPYTVVGVEAPGMADRSDAQLTVPLVFKPEQLNHDFHFLLVMGRLKPGVTIKQAQQDMNAVTTHIAQQYPKSDKGWGSFVEPLKNDFLPSDRKMTLWLLLGAVGFVLLIACVNVANLLLARSMTRQKELAVRSAIGASPGTIFAQLLTESLLLAFMGGILGIGVGYAMLHGLIAVMPNGTLPTEADLRLNLPVLLFTLGATTLAGLLFGCVPALLAARVDPAEALKEGGRSGTSRERHRLRRILVVGEFTLALTLLAGAGMVIHSFWNLTRVDLGVTIDHVLTFGLPVPDSRSNDPASIVAYYHRILGAIDAVPGVSHAAVMTGMPLEGTYFGMPFTLAGKPAYSDLSQRPNAGFEMVTPDYLKTFDIRLIRGRAFTDQDTASSVKVAMVNEDFVKEFLKGVDPLQQRVVVEQLIPGVTKLGPPVEWQIVGVIHNVRSNGFRKDYPEIDIPFWQIPWPSASIGVRTAEDPASMTKSIAAAIHAVDSQIALAQPQTLEQVRDTVLSNDRFTVVLFVTFAAIALLLAALGIYGVMAFAVLQRSHEIALRMALGATQGGVIGLVLREGLLLACGGLGLGLIGAFFVGRALKSTLFGVGALDLSAFAAVGFILLAAALFACYFPARRAASVDPMRVLRTE</sequence>
<dbReference type="Pfam" id="PF02687">
    <property type="entry name" value="FtsX"/>
    <property type="match status" value="2"/>
</dbReference>
<proteinExistence type="inferred from homology"/>
<dbReference type="InterPro" id="IPR025857">
    <property type="entry name" value="MacB_PCD"/>
</dbReference>
<keyword evidence="4 7" id="KW-1133">Transmembrane helix</keyword>
<evidence type="ECO:0000259" key="9">
    <source>
        <dbReference type="Pfam" id="PF12704"/>
    </source>
</evidence>
<evidence type="ECO:0000313" key="11">
    <source>
        <dbReference type="Proteomes" id="UP000264702"/>
    </source>
</evidence>
<gene>
    <name evidence="10" type="ORF">D0Y96_07100</name>
</gene>
<keyword evidence="5 7" id="KW-0472">Membrane</keyword>
<dbReference type="InterPro" id="IPR017800">
    <property type="entry name" value="ADOP"/>
</dbReference>
<accession>A0A372ISI0</accession>
<reference evidence="10 11" key="1">
    <citation type="submission" date="2018-08" db="EMBL/GenBank/DDBJ databases">
        <title>Acidipila sp. 4G-K13, an acidobacterium isolated from forest soil.</title>
        <authorList>
            <person name="Gao Z.-H."/>
            <person name="Qiu L.-H."/>
        </authorList>
    </citation>
    <scope>NUCLEOTIDE SEQUENCE [LARGE SCALE GENOMIC DNA]</scope>
    <source>
        <strain evidence="10 11">4G-K13</strain>
    </source>
</reference>
<evidence type="ECO:0000256" key="4">
    <source>
        <dbReference type="ARBA" id="ARBA00022989"/>
    </source>
</evidence>
<comment type="caution">
    <text evidence="10">The sequence shown here is derived from an EMBL/GenBank/DDBJ whole genome shotgun (WGS) entry which is preliminary data.</text>
</comment>
<dbReference type="PANTHER" id="PTHR30572:SF4">
    <property type="entry name" value="ABC TRANSPORTER PERMEASE YTRF"/>
    <property type="match status" value="1"/>
</dbReference>
<dbReference type="PANTHER" id="PTHR30572">
    <property type="entry name" value="MEMBRANE COMPONENT OF TRANSPORTER-RELATED"/>
    <property type="match status" value="1"/>
</dbReference>
<evidence type="ECO:0008006" key="12">
    <source>
        <dbReference type="Google" id="ProtNLM"/>
    </source>
</evidence>
<keyword evidence="11" id="KW-1185">Reference proteome</keyword>
<evidence type="ECO:0000259" key="8">
    <source>
        <dbReference type="Pfam" id="PF02687"/>
    </source>
</evidence>
<dbReference type="NCBIfam" id="TIGR03434">
    <property type="entry name" value="ADOP"/>
    <property type="match status" value="1"/>
</dbReference>
<evidence type="ECO:0000256" key="3">
    <source>
        <dbReference type="ARBA" id="ARBA00022692"/>
    </source>
</evidence>
<feature type="transmembrane region" description="Helical" evidence="7">
    <location>
        <begin position="770"/>
        <end position="792"/>
    </location>
</feature>
<feature type="domain" description="ABC3 transporter permease C-terminal" evidence="8">
    <location>
        <begin position="687"/>
        <end position="800"/>
    </location>
</feature>
<feature type="transmembrane region" description="Helical" evidence="7">
    <location>
        <begin position="682"/>
        <end position="709"/>
    </location>
</feature>
<comment type="subcellular location">
    <subcellularLocation>
        <location evidence="1">Cell membrane</location>
        <topology evidence="1">Multi-pass membrane protein</topology>
    </subcellularLocation>
</comment>
<feature type="transmembrane region" description="Helical" evidence="7">
    <location>
        <begin position="322"/>
        <end position="344"/>
    </location>
</feature>
<dbReference type="InterPro" id="IPR003838">
    <property type="entry name" value="ABC3_permease_C"/>
</dbReference>
<evidence type="ECO:0000256" key="7">
    <source>
        <dbReference type="SAM" id="Phobius"/>
    </source>
</evidence>
<keyword evidence="2" id="KW-1003">Cell membrane</keyword>
<feature type="domain" description="ABC3 transporter permease C-terminal" evidence="8">
    <location>
        <begin position="273"/>
        <end position="392"/>
    </location>
</feature>
<organism evidence="10 11">
    <name type="scientific">Paracidobacterium acidisoli</name>
    <dbReference type="NCBI Taxonomy" id="2303751"/>
    <lineage>
        <taxon>Bacteria</taxon>
        <taxon>Pseudomonadati</taxon>
        <taxon>Acidobacteriota</taxon>
        <taxon>Terriglobia</taxon>
        <taxon>Terriglobales</taxon>
        <taxon>Acidobacteriaceae</taxon>
        <taxon>Paracidobacterium</taxon>
    </lineage>
</organism>
<dbReference type="Pfam" id="PF12704">
    <property type="entry name" value="MacB_PCD"/>
    <property type="match status" value="2"/>
</dbReference>